<comment type="caution">
    <text evidence="2">The sequence shown here is derived from an EMBL/GenBank/DDBJ whole genome shotgun (WGS) entry which is preliminary data.</text>
</comment>
<keyword evidence="1" id="KW-0812">Transmembrane</keyword>
<dbReference type="OrthoDB" id="7574349at2"/>
<evidence type="ECO:0000313" key="2">
    <source>
        <dbReference type="EMBL" id="ONF95689.1"/>
    </source>
</evidence>
<evidence type="ECO:0000256" key="1">
    <source>
        <dbReference type="SAM" id="Phobius"/>
    </source>
</evidence>
<feature type="transmembrane region" description="Helical" evidence="1">
    <location>
        <begin position="33"/>
        <end position="52"/>
    </location>
</feature>
<sequence>MRAWAYMLGGLIVWTVHFFAIYIAASVFPGLPLGHVLTLLITLACLAADAWLIVRLRVPSGGDDFREWMRKLALVGAGISAISVLWQGLPALIV</sequence>
<gene>
    <name evidence="2" type="ORF">SPHI_21260</name>
</gene>
<proteinExistence type="predicted"/>
<evidence type="ECO:0000313" key="3">
    <source>
        <dbReference type="Proteomes" id="UP000188729"/>
    </source>
</evidence>
<organism evidence="2 3">
    <name type="scientific">Sphingomonas jeddahensis</name>
    <dbReference type="NCBI Taxonomy" id="1915074"/>
    <lineage>
        <taxon>Bacteria</taxon>
        <taxon>Pseudomonadati</taxon>
        <taxon>Pseudomonadota</taxon>
        <taxon>Alphaproteobacteria</taxon>
        <taxon>Sphingomonadales</taxon>
        <taxon>Sphingomonadaceae</taxon>
        <taxon>Sphingomonas</taxon>
    </lineage>
</organism>
<accession>A0A1V2EU35</accession>
<feature type="transmembrane region" description="Helical" evidence="1">
    <location>
        <begin position="72"/>
        <end position="93"/>
    </location>
</feature>
<dbReference type="STRING" id="1915074.SPHI_21260"/>
<keyword evidence="1" id="KW-0472">Membrane</keyword>
<keyword evidence="1" id="KW-1133">Transmembrane helix</keyword>
<dbReference type="EMBL" id="MPSB01000009">
    <property type="protein sequence ID" value="ONF95689.1"/>
    <property type="molecule type" value="Genomic_DNA"/>
</dbReference>
<keyword evidence="3" id="KW-1185">Reference proteome</keyword>
<name>A0A1V2EU35_9SPHN</name>
<dbReference type="RefSeq" id="WP_076744894.1">
    <property type="nucleotide sequence ID" value="NZ_MPSB01000009.1"/>
</dbReference>
<feature type="transmembrane region" description="Helical" evidence="1">
    <location>
        <begin position="7"/>
        <end position="27"/>
    </location>
</feature>
<protein>
    <submittedName>
        <fullName evidence="2">Uncharacterized protein</fullName>
    </submittedName>
</protein>
<dbReference type="Proteomes" id="UP000188729">
    <property type="component" value="Unassembled WGS sequence"/>
</dbReference>
<dbReference type="AlphaFoldDB" id="A0A1V2EU35"/>
<reference evidence="2 3" key="1">
    <citation type="submission" date="2016-11" db="EMBL/GenBank/DDBJ databases">
        <title>Genome sequence of Sphingomonas jeddahensis G39.</title>
        <authorList>
            <person name="Poehlein A."/>
            <person name="Wuebbeler J.H."/>
            <person name="Steinbuechel A."/>
            <person name="Daniel R."/>
        </authorList>
    </citation>
    <scope>NUCLEOTIDE SEQUENCE [LARGE SCALE GENOMIC DNA]</scope>
    <source>
        <strain evidence="2 3">G39</strain>
    </source>
</reference>